<keyword evidence="2" id="KW-0472">Membrane</keyword>
<dbReference type="Gene3D" id="1.10.287.1490">
    <property type="match status" value="1"/>
</dbReference>
<comment type="caution">
    <text evidence="3">The sequence shown here is derived from an EMBL/GenBank/DDBJ whole genome shotgun (WGS) entry which is preliminary data.</text>
</comment>
<keyword evidence="1" id="KW-0175">Coiled coil</keyword>
<sequence length="536" mass="60575">MMGIQQALDQALTFLKGIWIKKRYIIISSWLICPIGWGLVSTMPDQYESSAKVFVDTNSLLRPLLRGLAVYNNPEQQVNLVARTLLSRPNLEKIAREADLDIQAKTQEDLDEVIDELKKNISLSSTREDNIYTISYPSASPELSQKIVQITLNEFVETSLGSNRKSSDSAEEFLNRQIKEYEQRLLEAEQRLAEFKRNRMDKAPGDTGDYYSKLQSQKGALQEAQLRLKELNSQLVSARAQLAGEEPVFGLATPSPELDTNPNISTQYDGRIASLEQRLDDLLIKYTDQHPDVVKIQGLIKSLKAERKKQLDAMKDVADKTGSYSQFGNLNQNPVYQEMKMNVANLESEIASIEVRVKTYKDNVKSLEEKINLIPVIEAEFQGLNRDYGIIKSKYLELLSRKDSAELSRKAEATSDDIQFRVIEPPRLPTKPSGPKRIIFYVLVLFVGFGSGLGIAFIVSQINPVVFSHYQLTQHFKIPILGAVSHVELAKIARVNRRRVIIFSLSTTVLLVMFAGIIGVELIYGKLPLHLLERFI</sequence>
<evidence type="ECO:0000256" key="1">
    <source>
        <dbReference type="SAM" id="Coils"/>
    </source>
</evidence>
<dbReference type="SUPFAM" id="SSF58100">
    <property type="entry name" value="Bacterial hemolysins"/>
    <property type="match status" value="1"/>
</dbReference>
<evidence type="ECO:0000313" key="4">
    <source>
        <dbReference type="Proteomes" id="UP000601768"/>
    </source>
</evidence>
<keyword evidence="4" id="KW-1185">Reference proteome</keyword>
<dbReference type="RefSeq" id="WP_186506227.1">
    <property type="nucleotide sequence ID" value="NZ_JACNEP010000005.1"/>
</dbReference>
<dbReference type="Proteomes" id="UP000601768">
    <property type="component" value="Unassembled WGS sequence"/>
</dbReference>
<gene>
    <name evidence="3" type="ORF">H8B19_07680</name>
</gene>
<dbReference type="PANTHER" id="PTHR32309">
    <property type="entry name" value="TYROSINE-PROTEIN KINASE"/>
    <property type="match status" value="1"/>
</dbReference>
<dbReference type="GO" id="GO:0005886">
    <property type="term" value="C:plasma membrane"/>
    <property type="evidence" value="ECO:0007669"/>
    <property type="project" value="TreeGrafter"/>
</dbReference>
<dbReference type="PANTHER" id="PTHR32309:SF13">
    <property type="entry name" value="FERRIC ENTEROBACTIN TRANSPORT PROTEIN FEPE"/>
    <property type="match status" value="1"/>
</dbReference>
<organism evidence="3 4">
    <name type="scientific">Neptunicella marina</name>
    <dbReference type="NCBI Taxonomy" id="2125989"/>
    <lineage>
        <taxon>Bacteria</taxon>
        <taxon>Pseudomonadati</taxon>
        <taxon>Pseudomonadota</taxon>
        <taxon>Gammaproteobacteria</taxon>
        <taxon>Alteromonadales</taxon>
        <taxon>Alteromonadaceae</taxon>
        <taxon>Neptunicella</taxon>
    </lineage>
</organism>
<feature type="transmembrane region" description="Helical" evidence="2">
    <location>
        <begin position="500"/>
        <end position="524"/>
    </location>
</feature>
<evidence type="ECO:0000313" key="3">
    <source>
        <dbReference type="EMBL" id="MBC3765752.1"/>
    </source>
</evidence>
<protein>
    <submittedName>
        <fullName evidence="3">Lipopolysaccharide biosynthesis</fullName>
    </submittedName>
</protein>
<feature type="coiled-coil region" evidence="1">
    <location>
        <begin position="171"/>
        <end position="241"/>
    </location>
</feature>
<dbReference type="EMBL" id="JACNEP010000005">
    <property type="protein sequence ID" value="MBC3765752.1"/>
    <property type="molecule type" value="Genomic_DNA"/>
</dbReference>
<reference evidence="3" key="1">
    <citation type="journal article" date="2018" name="Int. J. Syst. Evol. Microbiol.">
        <title>Neptunicella marina gen. nov., sp. nov., isolated from surface seawater.</title>
        <authorList>
            <person name="Liu X."/>
            <person name="Lai Q."/>
            <person name="Du Y."/>
            <person name="Zhang X."/>
            <person name="Liu Z."/>
            <person name="Sun F."/>
            <person name="Shao Z."/>
        </authorList>
    </citation>
    <scope>NUCLEOTIDE SEQUENCE</scope>
    <source>
        <strain evidence="3">S27-2</strain>
    </source>
</reference>
<dbReference type="InterPro" id="IPR050445">
    <property type="entry name" value="Bact_polysacc_biosynth/exp"/>
</dbReference>
<evidence type="ECO:0000256" key="2">
    <source>
        <dbReference type="SAM" id="Phobius"/>
    </source>
</evidence>
<feature type="transmembrane region" description="Helical" evidence="2">
    <location>
        <begin position="438"/>
        <end position="459"/>
    </location>
</feature>
<dbReference type="SUPFAM" id="SSF57997">
    <property type="entry name" value="Tropomyosin"/>
    <property type="match status" value="1"/>
</dbReference>
<dbReference type="GO" id="GO:0004713">
    <property type="term" value="F:protein tyrosine kinase activity"/>
    <property type="evidence" value="ECO:0007669"/>
    <property type="project" value="TreeGrafter"/>
</dbReference>
<proteinExistence type="predicted"/>
<dbReference type="AlphaFoldDB" id="A0A8J6ITQ5"/>
<dbReference type="InterPro" id="IPR014345">
    <property type="entry name" value="XrtA_polysacc_chain"/>
</dbReference>
<keyword evidence="2" id="KW-0812">Transmembrane</keyword>
<name>A0A8J6ITQ5_9ALTE</name>
<feature type="coiled-coil region" evidence="1">
    <location>
        <begin position="300"/>
        <end position="370"/>
    </location>
</feature>
<accession>A0A8J6ITQ5</accession>
<reference evidence="3" key="2">
    <citation type="submission" date="2020-08" db="EMBL/GenBank/DDBJ databases">
        <authorList>
            <person name="Lai Q."/>
        </authorList>
    </citation>
    <scope>NUCLEOTIDE SEQUENCE</scope>
    <source>
        <strain evidence="3">S27-2</strain>
    </source>
</reference>
<keyword evidence="2" id="KW-1133">Transmembrane helix</keyword>
<dbReference type="NCBIfam" id="TIGR03007">
    <property type="entry name" value="pepcterm_ChnLen"/>
    <property type="match status" value="1"/>
</dbReference>